<keyword evidence="2" id="KW-0732">Signal</keyword>
<dbReference type="Gene3D" id="2.120.10.30">
    <property type="entry name" value="TolB, C-terminal domain"/>
    <property type="match status" value="1"/>
</dbReference>
<accession>A0ABU5ICU5</accession>
<name>A0ABU5ICU5_9BURK</name>
<evidence type="ECO:0000313" key="3">
    <source>
        <dbReference type="EMBL" id="MDZ5456942.1"/>
    </source>
</evidence>
<feature type="region of interest" description="Disordered" evidence="1">
    <location>
        <begin position="69"/>
        <end position="96"/>
    </location>
</feature>
<dbReference type="SUPFAM" id="SSF82171">
    <property type="entry name" value="DPP6 N-terminal domain-like"/>
    <property type="match status" value="1"/>
</dbReference>
<dbReference type="EMBL" id="JAXOJX010000013">
    <property type="protein sequence ID" value="MDZ5456942.1"/>
    <property type="molecule type" value="Genomic_DNA"/>
</dbReference>
<proteinExistence type="predicted"/>
<dbReference type="InterPro" id="IPR011042">
    <property type="entry name" value="6-blade_b-propeller_TolB-like"/>
</dbReference>
<reference evidence="3 4" key="1">
    <citation type="submission" date="2023-11" db="EMBL/GenBank/DDBJ databases">
        <title>Draft genome of Azohydromonas lata strain H1 (DSM1123), a polyhydroxyalkanoate producer.</title>
        <authorList>
            <person name="Traversa D."/>
            <person name="D'Addabbo P."/>
            <person name="Pazzani C."/>
            <person name="Manzari C."/>
            <person name="Chiara M."/>
            <person name="Scrascia M."/>
        </authorList>
    </citation>
    <scope>NUCLEOTIDE SEQUENCE [LARGE SCALE GENOMIC DNA]</scope>
    <source>
        <strain evidence="3 4">H1</strain>
    </source>
</reference>
<protein>
    <recommendedName>
        <fullName evidence="5">TolB-like translocation protein</fullName>
    </recommendedName>
</protein>
<keyword evidence="4" id="KW-1185">Reference proteome</keyword>
<organism evidence="3 4">
    <name type="scientific">Azohydromonas lata</name>
    <dbReference type="NCBI Taxonomy" id="45677"/>
    <lineage>
        <taxon>Bacteria</taxon>
        <taxon>Pseudomonadati</taxon>
        <taxon>Pseudomonadota</taxon>
        <taxon>Betaproteobacteria</taxon>
        <taxon>Burkholderiales</taxon>
        <taxon>Sphaerotilaceae</taxon>
        <taxon>Azohydromonas</taxon>
    </lineage>
</organism>
<comment type="caution">
    <text evidence="3">The sequence shown here is derived from an EMBL/GenBank/DDBJ whole genome shotgun (WGS) entry which is preliminary data.</text>
</comment>
<evidence type="ECO:0000256" key="2">
    <source>
        <dbReference type="SAM" id="SignalP"/>
    </source>
</evidence>
<feature type="signal peptide" evidence="2">
    <location>
        <begin position="1"/>
        <end position="20"/>
    </location>
</feature>
<gene>
    <name evidence="3" type="ORF">SM757_10220</name>
</gene>
<dbReference type="RefSeq" id="WP_322465377.1">
    <property type="nucleotide sequence ID" value="NZ_JAXOJX010000013.1"/>
</dbReference>
<dbReference type="Proteomes" id="UP001293718">
    <property type="component" value="Unassembled WGS sequence"/>
</dbReference>
<feature type="chain" id="PRO_5047180491" description="TolB-like translocation protein" evidence="2">
    <location>
        <begin position="21"/>
        <end position="394"/>
    </location>
</feature>
<evidence type="ECO:0000313" key="4">
    <source>
        <dbReference type="Proteomes" id="UP001293718"/>
    </source>
</evidence>
<sequence length="394" mass="41727">MNNKKPVLAFSALCAAAVVAVGGYLYHAKQRLPPAGGSAASAVTAPEPTATAALPAAPAASTLATALPPTDSADAAAHPPAAAPAATPTRPAPTVASASSATGRLFFRHTGMDEHYGQLAWREAARGGEAHFVAHLRCEVAHVSGGRGMCLTAERGVVTTYSAKLFDATTFAVTAELPLQGIPSRTRVSRDGRLAAYTVFAAGHGYTSLDFATRTVILDTATGRELLELENLAITKDGQPFKAKDFNFWGVTFTPDGKNFFATLSSGGQHYLLRGDIARRSATVLHDNVECPSVSPDATRVAYKKRYVVDGRIVWQFHVLDLKTLVETPLAEKRNVDDQIEWLDDAHVLYALASDSAAASTDVWTAPIDGKGAPSLYLRNAYSPATERFPKPAP</sequence>
<evidence type="ECO:0000256" key="1">
    <source>
        <dbReference type="SAM" id="MobiDB-lite"/>
    </source>
</evidence>
<evidence type="ECO:0008006" key="5">
    <source>
        <dbReference type="Google" id="ProtNLM"/>
    </source>
</evidence>